<dbReference type="InterPro" id="IPR016024">
    <property type="entry name" value="ARM-type_fold"/>
</dbReference>
<dbReference type="EMBL" id="QHKI01000034">
    <property type="protein sequence ID" value="RSM78995.1"/>
    <property type="molecule type" value="Genomic_DNA"/>
</dbReference>
<dbReference type="Proteomes" id="UP000287547">
    <property type="component" value="Unassembled WGS sequence"/>
</dbReference>
<sequence>MTRVKPDQLLEEPDWDSLQHAYGPAGDTPGLLVQLLDDDPEKQAYALSQIEMSVLHQGSIYSSTAPAARYIAAILPAKATLAASESAYPWDDRERPLRAALLEWLANFAESATYQGADDPDVQACRAVLPEIYTAALPYVDDPDLTIREAALSVVTALPDLADARLFERILASSTDRRERAAAVFGLGAIGADASGLLQDADPAVAVCAALTCPDNATATRLILEALQDPATADGWFPEPLPQFDGWFRFTLISAAIERTETFEELLPAALAVVPLGSGYTVDSDWGPLLAKAFPTPFDGKLTPAQRQFLSAIAEHDRNWGQVANPLIWLHKAGLPETREELRTLTRS</sequence>
<gene>
    <name evidence="1" type="ORF">DMH04_32495</name>
</gene>
<evidence type="ECO:0000313" key="2">
    <source>
        <dbReference type="Proteomes" id="UP000287547"/>
    </source>
</evidence>
<evidence type="ECO:0008006" key="3">
    <source>
        <dbReference type="Google" id="ProtNLM"/>
    </source>
</evidence>
<name>A0A428Z1T5_KIBAR</name>
<protein>
    <recommendedName>
        <fullName evidence="3">HEAT repeat domain-containing protein</fullName>
    </recommendedName>
</protein>
<organism evidence="1 2">
    <name type="scientific">Kibdelosporangium aridum</name>
    <dbReference type="NCBI Taxonomy" id="2030"/>
    <lineage>
        <taxon>Bacteria</taxon>
        <taxon>Bacillati</taxon>
        <taxon>Actinomycetota</taxon>
        <taxon>Actinomycetes</taxon>
        <taxon>Pseudonocardiales</taxon>
        <taxon>Pseudonocardiaceae</taxon>
        <taxon>Kibdelosporangium</taxon>
    </lineage>
</organism>
<reference evidence="1 2" key="1">
    <citation type="submission" date="2018-05" db="EMBL/GenBank/DDBJ databases">
        <title>Evolution of GPA BGCs.</title>
        <authorList>
            <person name="Waglechner N."/>
            <person name="Wright G.D."/>
        </authorList>
    </citation>
    <scope>NUCLEOTIDE SEQUENCE [LARGE SCALE GENOMIC DNA]</scope>
    <source>
        <strain evidence="1 2">A82846</strain>
    </source>
</reference>
<comment type="caution">
    <text evidence="1">The sequence shown here is derived from an EMBL/GenBank/DDBJ whole genome shotgun (WGS) entry which is preliminary data.</text>
</comment>
<proteinExistence type="predicted"/>
<accession>A0A428Z1T5</accession>
<dbReference type="AlphaFoldDB" id="A0A428Z1T5"/>
<evidence type="ECO:0000313" key="1">
    <source>
        <dbReference type="EMBL" id="RSM78995.1"/>
    </source>
</evidence>
<dbReference type="SUPFAM" id="SSF48371">
    <property type="entry name" value="ARM repeat"/>
    <property type="match status" value="1"/>
</dbReference>